<comment type="caution">
    <text evidence="2">The sequence shown here is derived from an EMBL/GenBank/DDBJ whole genome shotgun (WGS) entry which is preliminary data.</text>
</comment>
<sequence>MDIHEEEEMISKGIRGVPESPDELKTKNRNRKRIKMLYKAFSHGETEIVSKLVASDLEWWYHGPPNCQYMMKMLTGEATYTSFKFRPRRMRAIGERVIVEGWEGLEIYWVHVWNIKEDGIIITQFREYFNTLLTVLLGVSENGGELRLWQSATEARICRSLPDLVLAA</sequence>
<dbReference type="Proteomes" id="UP001163823">
    <property type="component" value="Chromosome 6"/>
</dbReference>
<keyword evidence="3" id="KW-1185">Reference proteome</keyword>
<dbReference type="SUPFAM" id="SSF54427">
    <property type="entry name" value="NTF2-like"/>
    <property type="match status" value="1"/>
</dbReference>
<organism evidence="2 3">
    <name type="scientific">Quillaja saponaria</name>
    <name type="common">Soap bark tree</name>
    <dbReference type="NCBI Taxonomy" id="32244"/>
    <lineage>
        <taxon>Eukaryota</taxon>
        <taxon>Viridiplantae</taxon>
        <taxon>Streptophyta</taxon>
        <taxon>Embryophyta</taxon>
        <taxon>Tracheophyta</taxon>
        <taxon>Spermatophyta</taxon>
        <taxon>Magnoliopsida</taxon>
        <taxon>eudicotyledons</taxon>
        <taxon>Gunneridae</taxon>
        <taxon>Pentapetalae</taxon>
        <taxon>rosids</taxon>
        <taxon>fabids</taxon>
        <taxon>Fabales</taxon>
        <taxon>Quillajaceae</taxon>
        <taxon>Quillaja</taxon>
    </lineage>
</organism>
<dbReference type="Pfam" id="PF07107">
    <property type="entry name" value="WI12"/>
    <property type="match status" value="1"/>
</dbReference>
<dbReference type="EMBL" id="JARAOO010000006">
    <property type="protein sequence ID" value="KAJ7964277.1"/>
    <property type="molecule type" value="Genomic_DNA"/>
</dbReference>
<name>A0AAD7LUG2_QUISA</name>
<dbReference type="InterPro" id="IPR032710">
    <property type="entry name" value="NTF2-like_dom_sf"/>
</dbReference>
<feature type="region of interest" description="Disordered" evidence="1">
    <location>
        <begin position="1"/>
        <end position="21"/>
    </location>
</feature>
<evidence type="ECO:0000256" key="1">
    <source>
        <dbReference type="SAM" id="MobiDB-lite"/>
    </source>
</evidence>
<dbReference type="KEGG" id="qsa:O6P43_014119"/>
<dbReference type="Gene3D" id="3.10.450.50">
    <property type="match status" value="1"/>
</dbReference>
<gene>
    <name evidence="2" type="ORF">O6P43_014119</name>
</gene>
<proteinExistence type="predicted"/>
<accession>A0AAD7LUG2</accession>
<protein>
    <submittedName>
        <fullName evidence="2">Wound-induced protein 1-like</fullName>
    </submittedName>
</protein>
<dbReference type="PANTHER" id="PTHR33703:SF14">
    <property type="entry name" value="WOUND-INDUCED PROTEIN, WUN1-RELATED"/>
    <property type="match status" value="1"/>
</dbReference>
<reference evidence="2" key="1">
    <citation type="journal article" date="2023" name="Science">
        <title>Elucidation of the pathway for biosynthesis of saponin adjuvants from the soapbark tree.</title>
        <authorList>
            <person name="Reed J."/>
            <person name="Orme A."/>
            <person name="El-Demerdash A."/>
            <person name="Owen C."/>
            <person name="Martin L.B.B."/>
            <person name="Misra R.C."/>
            <person name="Kikuchi S."/>
            <person name="Rejzek M."/>
            <person name="Martin A.C."/>
            <person name="Harkess A."/>
            <person name="Leebens-Mack J."/>
            <person name="Louveau T."/>
            <person name="Stephenson M.J."/>
            <person name="Osbourn A."/>
        </authorList>
    </citation>
    <scope>NUCLEOTIDE SEQUENCE</scope>
    <source>
        <strain evidence="2">S10</strain>
    </source>
</reference>
<evidence type="ECO:0000313" key="3">
    <source>
        <dbReference type="Proteomes" id="UP001163823"/>
    </source>
</evidence>
<evidence type="ECO:0000313" key="2">
    <source>
        <dbReference type="EMBL" id="KAJ7964277.1"/>
    </source>
</evidence>
<dbReference type="PANTHER" id="PTHR33703">
    <property type="entry name" value="OS07G0691300 PROTEIN"/>
    <property type="match status" value="1"/>
</dbReference>
<dbReference type="AlphaFoldDB" id="A0AAD7LUG2"/>
<dbReference type="InterPro" id="IPR009798">
    <property type="entry name" value="Wun1-like"/>
</dbReference>